<keyword evidence="3" id="KW-1185">Reference proteome</keyword>
<evidence type="ECO:0000256" key="1">
    <source>
        <dbReference type="SAM" id="Phobius"/>
    </source>
</evidence>
<protein>
    <submittedName>
        <fullName evidence="2">Uncharacterized protein</fullName>
    </submittedName>
</protein>
<sequence>MENQNPINKALEIVSLIFGIGILLVGVLVTGFGIAGLIEGMHGGILAACSMIIFGALIAFVGWLCSKFGFDECQ</sequence>
<evidence type="ECO:0000313" key="3">
    <source>
        <dbReference type="Proteomes" id="UP000237839"/>
    </source>
</evidence>
<evidence type="ECO:0000313" key="2">
    <source>
        <dbReference type="EMBL" id="PRC92388.1"/>
    </source>
</evidence>
<accession>A0A2S9GXF5</accession>
<dbReference type="EMBL" id="PUGF01000013">
    <property type="protein sequence ID" value="PRC92388.1"/>
    <property type="molecule type" value="Genomic_DNA"/>
</dbReference>
<feature type="transmembrane region" description="Helical" evidence="1">
    <location>
        <begin position="44"/>
        <end position="65"/>
    </location>
</feature>
<keyword evidence="1" id="KW-0472">Membrane</keyword>
<dbReference type="AlphaFoldDB" id="A0A2S9GXF5"/>
<gene>
    <name evidence="2" type="ORF">S2091_2763</name>
</gene>
<keyword evidence="1" id="KW-1133">Transmembrane helix</keyword>
<keyword evidence="1" id="KW-0812">Transmembrane</keyword>
<feature type="transmembrane region" description="Helical" evidence="1">
    <location>
        <begin position="12"/>
        <end position="38"/>
    </location>
</feature>
<proteinExistence type="predicted"/>
<reference evidence="2 3" key="1">
    <citation type="submission" date="2018-02" db="EMBL/GenBank/DDBJ databases">
        <title>Solimicrobium silvestre gen. nov., sp. nov., isolated from alpine forest soil.</title>
        <authorList>
            <person name="Margesin R."/>
            <person name="Albuquerque L."/>
            <person name="Zhang D.-C."/>
            <person name="Froufe H.J.C."/>
            <person name="Severino R."/>
            <person name="Roxo I."/>
            <person name="Egas C."/>
            <person name="Da Costa M.S."/>
        </authorList>
    </citation>
    <scope>NUCLEOTIDE SEQUENCE [LARGE SCALE GENOMIC DNA]</scope>
    <source>
        <strain evidence="2 3">S20-91</strain>
    </source>
</reference>
<name>A0A2S9GXF5_9BURK</name>
<organism evidence="2 3">
    <name type="scientific">Solimicrobium silvestre</name>
    <dbReference type="NCBI Taxonomy" id="2099400"/>
    <lineage>
        <taxon>Bacteria</taxon>
        <taxon>Pseudomonadati</taxon>
        <taxon>Pseudomonadota</taxon>
        <taxon>Betaproteobacteria</taxon>
        <taxon>Burkholderiales</taxon>
        <taxon>Oxalobacteraceae</taxon>
        <taxon>Solimicrobium</taxon>
    </lineage>
</organism>
<comment type="caution">
    <text evidence="2">The sequence shown here is derived from an EMBL/GenBank/DDBJ whole genome shotgun (WGS) entry which is preliminary data.</text>
</comment>
<dbReference type="RefSeq" id="WP_105532525.1">
    <property type="nucleotide sequence ID" value="NZ_PUGF01000013.1"/>
</dbReference>
<dbReference type="Proteomes" id="UP000237839">
    <property type="component" value="Unassembled WGS sequence"/>
</dbReference>